<reference evidence="2" key="1">
    <citation type="journal article" date="2019" name="Int. J. Syst. Evol. Microbiol.">
        <title>The Global Catalogue of Microorganisms (GCM) 10K type strain sequencing project: providing services to taxonomists for standard genome sequencing and annotation.</title>
        <authorList>
            <consortium name="The Broad Institute Genomics Platform"/>
            <consortium name="The Broad Institute Genome Sequencing Center for Infectious Disease"/>
            <person name="Wu L."/>
            <person name="Ma J."/>
        </authorList>
    </citation>
    <scope>NUCLEOTIDE SEQUENCE [LARGE SCALE GENOMIC DNA]</scope>
    <source>
        <strain evidence="2">NBRC 105001</strain>
    </source>
</reference>
<name>A0ABQ6AJF3_9GAMM</name>
<accession>A0ABQ6AJF3</accession>
<keyword evidence="2" id="KW-1185">Reference proteome</keyword>
<dbReference type="Proteomes" id="UP001156660">
    <property type="component" value="Unassembled WGS sequence"/>
</dbReference>
<evidence type="ECO:0000313" key="2">
    <source>
        <dbReference type="Proteomes" id="UP001156660"/>
    </source>
</evidence>
<comment type="caution">
    <text evidence="1">The sequence shown here is derived from an EMBL/GenBank/DDBJ whole genome shotgun (WGS) entry which is preliminary data.</text>
</comment>
<evidence type="ECO:0000313" key="1">
    <source>
        <dbReference type="EMBL" id="GLR74313.1"/>
    </source>
</evidence>
<sequence length="122" mass="14336">MLLFFIYKARQITFCTIVLRQISYDTNAKYNDHEGDELHGITKLARMKSIINTKEQEQEQFRRSSLKDPLFEKTTSPLINNHYTCCECYAAWFGKPICITCGKEKFVVITNLYSERGKFDVF</sequence>
<dbReference type="EMBL" id="BSOU01000003">
    <property type="protein sequence ID" value="GLR74313.1"/>
    <property type="molecule type" value="Genomic_DNA"/>
</dbReference>
<gene>
    <name evidence="1" type="ORF">GCM10007855_11870</name>
</gene>
<protein>
    <submittedName>
        <fullName evidence="1">Uncharacterized protein</fullName>
    </submittedName>
</protein>
<organism evidence="1 2">
    <name type="scientific">Aliivibrio sifiae</name>
    <dbReference type="NCBI Taxonomy" id="566293"/>
    <lineage>
        <taxon>Bacteria</taxon>
        <taxon>Pseudomonadati</taxon>
        <taxon>Pseudomonadota</taxon>
        <taxon>Gammaproteobacteria</taxon>
        <taxon>Vibrionales</taxon>
        <taxon>Vibrionaceae</taxon>
        <taxon>Aliivibrio</taxon>
    </lineage>
</organism>
<proteinExistence type="predicted"/>